<accession>A0A1F6D1C6</accession>
<gene>
    <name evidence="2" type="ORF">A3D62_01420</name>
</gene>
<name>A0A1F6D1C6_9BACT</name>
<evidence type="ECO:0000313" key="3">
    <source>
        <dbReference type="Proteomes" id="UP000177659"/>
    </source>
</evidence>
<keyword evidence="1" id="KW-0812">Transmembrane</keyword>
<sequence length="140" mass="15112">MIWLFFVSLTIITWGSYNLLLKIAGTYISQSWALFFIGLVQVIVGALFILYQRTTDQVLLTTKGAFIAGGAGLLFALGTLFFLYAFKFNAPASIAIATYTVGALLIGVLGGLLFFNEALSVRMVVGITFAIASIVLLTLK</sequence>
<protein>
    <recommendedName>
        <fullName evidence="4">EamA domain-containing protein</fullName>
    </recommendedName>
</protein>
<keyword evidence="1" id="KW-1133">Transmembrane helix</keyword>
<dbReference type="Proteomes" id="UP000177659">
    <property type="component" value="Unassembled WGS sequence"/>
</dbReference>
<evidence type="ECO:0000313" key="2">
    <source>
        <dbReference type="EMBL" id="OGG55229.1"/>
    </source>
</evidence>
<dbReference type="Gene3D" id="1.10.3730.20">
    <property type="match status" value="1"/>
</dbReference>
<organism evidence="2 3">
    <name type="scientific">Candidatus Kaiserbacteria bacterium RIFCSPHIGHO2_02_FULL_49_11</name>
    <dbReference type="NCBI Taxonomy" id="1798489"/>
    <lineage>
        <taxon>Bacteria</taxon>
        <taxon>Candidatus Kaiseribacteriota</taxon>
    </lineage>
</organism>
<dbReference type="SUPFAM" id="SSF103481">
    <property type="entry name" value="Multidrug resistance efflux transporter EmrE"/>
    <property type="match status" value="1"/>
</dbReference>
<feature type="transmembrane region" description="Helical" evidence="1">
    <location>
        <begin position="6"/>
        <end position="25"/>
    </location>
</feature>
<keyword evidence="1" id="KW-0472">Membrane</keyword>
<reference evidence="2 3" key="1">
    <citation type="journal article" date="2016" name="Nat. Commun.">
        <title>Thousands of microbial genomes shed light on interconnected biogeochemical processes in an aquifer system.</title>
        <authorList>
            <person name="Anantharaman K."/>
            <person name="Brown C.T."/>
            <person name="Hug L.A."/>
            <person name="Sharon I."/>
            <person name="Castelle C.J."/>
            <person name="Probst A.J."/>
            <person name="Thomas B.C."/>
            <person name="Singh A."/>
            <person name="Wilkins M.J."/>
            <person name="Karaoz U."/>
            <person name="Brodie E.L."/>
            <person name="Williams K.H."/>
            <person name="Hubbard S.S."/>
            <person name="Banfield J.F."/>
        </authorList>
    </citation>
    <scope>NUCLEOTIDE SEQUENCE [LARGE SCALE GENOMIC DNA]</scope>
</reference>
<dbReference type="InterPro" id="IPR037185">
    <property type="entry name" value="EmrE-like"/>
</dbReference>
<evidence type="ECO:0008006" key="4">
    <source>
        <dbReference type="Google" id="ProtNLM"/>
    </source>
</evidence>
<dbReference type="EMBL" id="MFLC01000008">
    <property type="protein sequence ID" value="OGG55229.1"/>
    <property type="molecule type" value="Genomic_DNA"/>
</dbReference>
<comment type="caution">
    <text evidence="2">The sequence shown here is derived from an EMBL/GenBank/DDBJ whole genome shotgun (WGS) entry which is preliminary data.</text>
</comment>
<evidence type="ECO:0000256" key="1">
    <source>
        <dbReference type="SAM" id="Phobius"/>
    </source>
</evidence>
<proteinExistence type="predicted"/>
<feature type="transmembrane region" description="Helical" evidence="1">
    <location>
        <begin position="121"/>
        <end position="139"/>
    </location>
</feature>
<dbReference type="AlphaFoldDB" id="A0A1F6D1C6"/>
<feature type="transmembrane region" description="Helical" evidence="1">
    <location>
        <begin position="64"/>
        <end position="86"/>
    </location>
</feature>
<feature type="transmembrane region" description="Helical" evidence="1">
    <location>
        <begin position="93"/>
        <end position="115"/>
    </location>
</feature>
<feature type="transmembrane region" description="Helical" evidence="1">
    <location>
        <begin position="32"/>
        <end position="52"/>
    </location>
</feature>